<keyword evidence="13" id="KW-1185">Reference proteome</keyword>
<organism evidence="11">
    <name type="scientific">Sarcoptes scabiei</name>
    <name type="common">Itch mite</name>
    <name type="synonym">Acarus scabiei</name>
    <dbReference type="NCBI Taxonomy" id="52283"/>
    <lineage>
        <taxon>Eukaryota</taxon>
        <taxon>Metazoa</taxon>
        <taxon>Ecdysozoa</taxon>
        <taxon>Arthropoda</taxon>
        <taxon>Chelicerata</taxon>
        <taxon>Arachnida</taxon>
        <taxon>Acari</taxon>
        <taxon>Acariformes</taxon>
        <taxon>Sarcoptiformes</taxon>
        <taxon>Astigmata</taxon>
        <taxon>Psoroptidia</taxon>
        <taxon>Sarcoptoidea</taxon>
        <taxon>Sarcoptidae</taxon>
        <taxon>Sarcoptinae</taxon>
        <taxon>Sarcoptes</taxon>
    </lineage>
</organism>
<dbReference type="Gene3D" id="1.10.287.10">
    <property type="entry name" value="S15/NS1, RNA-binding"/>
    <property type="match status" value="1"/>
</dbReference>
<reference evidence="11" key="2">
    <citation type="submission" date="2020-01" db="EMBL/GenBank/DDBJ databases">
        <authorList>
            <person name="Korhonen P.K.K."/>
            <person name="Guangxu M.G."/>
            <person name="Wang T.W."/>
            <person name="Stroehlein A.J.S."/>
            <person name="Young N.D."/>
            <person name="Ang C.-S.A."/>
            <person name="Fernando D.W.F."/>
            <person name="Lu H.L."/>
            <person name="Taylor S.T."/>
            <person name="Ehtesham M.E.M."/>
            <person name="Najaraj S.H.N."/>
            <person name="Harsha G.H.G."/>
            <person name="Madugundu A.M."/>
            <person name="Renuse S.R."/>
            <person name="Holt D.H."/>
            <person name="Pandey A.P."/>
            <person name="Papenfuss A.P."/>
            <person name="Gasser R.B.G."/>
            <person name="Fischer K.F."/>
        </authorList>
    </citation>
    <scope>NUCLEOTIDE SEQUENCE</scope>
    <source>
        <strain evidence="11">SSS_KF_BRIS2020</strain>
    </source>
</reference>
<sequence length="297" mass="35535">MFQNSIKISFLNGSKLLPTNVIHQRQLIEKQFQSSVWFVLTNYNSKRFGRRYRRWYHWPNDFLPFHWERKRQDPPCLCTGDLVRDIGLWDSNALVPGAEHSKELENAPEIVRRQFSLGFASRAEIVQYQLRKIIEKVRRHPFDTNSPEVKIAEYTVHIRNNLHHFTKIDKDDARRKISQEALKNRRIKMLIDLYYQDRERYDRLVQILGIDFKIPELGVVPTKPTRKGELRRLTKEYCEQIKMEKLEKYHQELLSKQKTLELDLEKIQNLIKEDENYLGISNRSNDNGNIDNSNINQ</sequence>
<evidence type="ECO:0000313" key="13">
    <source>
        <dbReference type="Proteomes" id="UP000070412"/>
    </source>
</evidence>
<dbReference type="SUPFAM" id="SSF47060">
    <property type="entry name" value="S15/NS1 RNA-binding domain"/>
    <property type="match status" value="1"/>
</dbReference>
<dbReference type="InterPro" id="IPR000589">
    <property type="entry name" value="Ribosomal_uS15"/>
</dbReference>
<evidence type="ECO:0000256" key="9">
    <source>
        <dbReference type="RuleBase" id="RU003919"/>
    </source>
</evidence>
<dbReference type="PANTHER" id="PTHR46685">
    <property type="entry name" value="28S RIBOSOMAL PROTEIN S15, MITOCHONDRIAL"/>
    <property type="match status" value="1"/>
</dbReference>
<evidence type="ECO:0000256" key="2">
    <source>
        <dbReference type="ARBA" id="ARBA00008434"/>
    </source>
</evidence>
<evidence type="ECO:0000313" key="12">
    <source>
        <dbReference type="EnsemblMetazoa" id="KAF7493815.1"/>
    </source>
</evidence>
<evidence type="ECO:0000256" key="6">
    <source>
        <dbReference type="ARBA" id="ARBA00023274"/>
    </source>
</evidence>
<accession>A0A834VFK0</accession>
<dbReference type="GO" id="GO:0032543">
    <property type="term" value="P:mitochondrial translation"/>
    <property type="evidence" value="ECO:0007669"/>
    <property type="project" value="TreeGrafter"/>
</dbReference>
<evidence type="ECO:0000256" key="5">
    <source>
        <dbReference type="ARBA" id="ARBA00023128"/>
    </source>
</evidence>
<evidence type="ECO:0000256" key="8">
    <source>
        <dbReference type="ARBA" id="ARBA00035528"/>
    </source>
</evidence>
<evidence type="ECO:0000256" key="3">
    <source>
        <dbReference type="ARBA" id="ARBA00022946"/>
    </source>
</evidence>
<dbReference type="AlphaFoldDB" id="A0A834VFK0"/>
<comment type="subcellular location">
    <subcellularLocation>
        <location evidence="1">Mitochondrion</location>
    </subcellularLocation>
</comment>
<name>A0A834VFK0_SARSC</name>
<evidence type="ECO:0000313" key="11">
    <source>
        <dbReference type="EMBL" id="KAF7493815.1"/>
    </source>
</evidence>
<keyword evidence="3" id="KW-0809">Transit peptide</keyword>
<evidence type="ECO:0000256" key="10">
    <source>
        <dbReference type="SAM" id="Coils"/>
    </source>
</evidence>
<dbReference type="GO" id="GO:0003735">
    <property type="term" value="F:structural constituent of ribosome"/>
    <property type="evidence" value="ECO:0007669"/>
    <property type="project" value="InterPro"/>
</dbReference>
<keyword evidence="6 9" id="KW-0687">Ribonucleoprotein</keyword>
<evidence type="ECO:0000256" key="1">
    <source>
        <dbReference type="ARBA" id="ARBA00004173"/>
    </source>
</evidence>
<dbReference type="Proteomes" id="UP000070412">
    <property type="component" value="Unassembled WGS sequence"/>
</dbReference>
<dbReference type="InterPro" id="IPR009068">
    <property type="entry name" value="uS15_NS1_RNA-bd_sf"/>
</dbReference>
<dbReference type="GO" id="GO:0005763">
    <property type="term" value="C:mitochondrial small ribosomal subunit"/>
    <property type="evidence" value="ECO:0007669"/>
    <property type="project" value="TreeGrafter"/>
</dbReference>
<dbReference type="PANTHER" id="PTHR46685:SF1">
    <property type="entry name" value="SMALL RIBOSOMAL SUBUNIT PROTEIN US15M"/>
    <property type="match status" value="1"/>
</dbReference>
<dbReference type="InterPro" id="IPR052137">
    <property type="entry name" value="uS15_ribosomal"/>
</dbReference>
<comment type="similarity">
    <text evidence="2 9">Belongs to the universal ribosomal protein uS15 family.</text>
</comment>
<evidence type="ECO:0000256" key="4">
    <source>
        <dbReference type="ARBA" id="ARBA00022980"/>
    </source>
</evidence>
<reference evidence="12" key="3">
    <citation type="submission" date="2022-06" db="UniProtKB">
        <authorList>
            <consortium name="EnsemblMetazoa"/>
        </authorList>
    </citation>
    <scope>IDENTIFICATION</scope>
</reference>
<dbReference type="Pfam" id="PF00312">
    <property type="entry name" value="Ribosomal_S15"/>
    <property type="match status" value="1"/>
</dbReference>
<dbReference type="EMBL" id="WVUK01000055">
    <property type="protein sequence ID" value="KAF7493815.1"/>
    <property type="molecule type" value="Genomic_DNA"/>
</dbReference>
<keyword evidence="5" id="KW-0496">Mitochondrion</keyword>
<dbReference type="GO" id="GO:0003723">
    <property type="term" value="F:RNA binding"/>
    <property type="evidence" value="ECO:0007669"/>
    <property type="project" value="TreeGrafter"/>
</dbReference>
<protein>
    <recommendedName>
        <fullName evidence="7">Small ribosomal subunit protein uS15m</fullName>
    </recommendedName>
    <alternativeName>
        <fullName evidence="8">28S ribosomal protein S15, mitochondrial</fullName>
    </alternativeName>
</protein>
<dbReference type="SMART" id="SM01387">
    <property type="entry name" value="Ribosomal_S15"/>
    <property type="match status" value="1"/>
</dbReference>
<proteinExistence type="inferred from homology"/>
<dbReference type="OrthoDB" id="441444at2759"/>
<feature type="coiled-coil region" evidence="10">
    <location>
        <begin position="243"/>
        <end position="270"/>
    </location>
</feature>
<dbReference type="EnsemblMetazoa" id="SSS_3309s_mrna">
    <property type="protein sequence ID" value="KAF7493815.1"/>
    <property type="gene ID" value="SSS_3309"/>
</dbReference>
<keyword evidence="4 9" id="KW-0689">Ribosomal protein</keyword>
<evidence type="ECO:0000256" key="7">
    <source>
        <dbReference type="ARBA" id="ARBA00035249"/>
    </source>
</evidence>
<gene>
    <name evidence="11" type="ORF">SSS_3309</name>
</gene>
<keyword evidence="10" id="KW-0175">Coiled coil</keyword>
<reference evidence="13" key="1">
    <citation type="journal article" date="2020" name="PLoS Negl. Trop. Dis.">
        <title>High-quality nuclear genome for Sarcoptes scabiei-A critical resource for a neglected parasite.</title>
        <authorList>
            <person name="Korhonen P.K."/>
            <person name="Gasser R.B."/>
            <person name="Ma G."/>
            <person name="Wang T."/>
            <person name="Stroehlein A.J."/>
            <person name="Young N.D."/>
            <person name="Ang C.S."/>
            <person name="Fernando D.D."/>
            <person name="Lu H.C."/>
            <person name="Taylor S."/>
            <person name="Reynolds S.L."/>
            <person name="Mofiz E."/>
            <person name="Najaraj S.H."/>
            <person name="Gowda H."/>
            <person name="Madugundu A."/>
            <person name="Renuse S."/>
            <person name="Holt D."/>
            <person name="Pandey A."/>
            <person name="Papenfuss A.T."/>
            <person name="Fischer K."/>
        </authorList>
    </citation>
    <scope>NUCLEOTIDE SEQUENCE [LARGE SCALE GENOMIC DNA]</scope>
</reference>